<dbReference type="InterPro" id="IPR001594">
    <property type="entry name" value="Palmitoyltrfase_DHHC"/>
</dbReference>
<dbReference type="OrthoDB" id="9909019at2759"/>
<feature type="transmembrane region" description="Helical" evidence="7">
    <location>
        <begin position="279"/>
        <end position="300"/>
    </location>
</feature>
<keyword evidence="3 7" id="KW-0812">Transmembrane</keyword>
<evidence type="ECO:0000256" key="4">
    <source>
        <dbReference type="ARBA" id="ARBA00022989"/>
    </source>
</evidence>
<accession>A0A836HTH7</accession>
<dbReference type="GO" id="GO:0006612">
    <property type="term" value="P:protein targeting to membrane"/>
    <property type="evidence" value="ECO:0007669"/>
    <property type="project" value="TreeGrafter"/>
</dbReference>
<comment type="domain">
    <text evidence="7">The DHHC domain is required for palmitoyltransferase activity.</text>
</comment>
<dbReference type="Pfam" id="PF01529">
    <property type="entry name" value="DHHC"/>
    <property type="match status" value="1"/>
</dbReference>
<dbReference type="GO" id="GO:0016020">
    <property type="term" value="C:membrane"/>
    <property type="evidence" value="ECO:0007669"/>
    <property type="project" value="UniProtKB-SubCell"/>
</dbReference>
<dbReference type="KEGG" id="lenr:94174099"/>
<dbReference type="GO" id="GO:0019706">
    <property type="term" value="F:protein-cysteine S-palmitoyltransferase activity"/>
    <property type="evidence" value="ECO:0007669"/>
    <property type="project" value="UniProtKB-EC"/>
</dbReference>
<evidence type="ECO:0000259" key="9">
    <source>
        <dbReference type="Pfam" id="PF01529"/>
    </source>
</evidence>
<sequence length="461" mass="50259">MSATVKPRSAPRTALVSTVVASAAHMMPPMLAEAAGRQLQAYQVRQHPLIGHGDEPSSSSPKHAPPQTPASARDGEVPEASPAASQFSPASVRGSEAEAVVFSEARRRVEHLADADAHGVQLSCFDLDVMNTKRDVDDEMDVVSRSKCNKANEGVSGDDFDFASSSAHGACVVGNILRPSGSDVLGRSVKSDHGTAEDDDGFEPRSAQPLGSCCVDTRRYPDSWRHTRPRRHAFERPLHTYQIAGQIYSLVITVLFWSSVFAAYFLLYTENKADCLAELVAFAALFGVGLVSVYISFLWISFKDCTDRSNAGELCMFCRRCTNEGSKHCKACNKCVEGFDHHCKWLNMCVGDKNYTLFFCFVSGCVLSTLVALASVICLLARWWHVLAEHHNAYFRAGPIALGCVLLAGIGPLVHLLGFHIYLRLIVKATTYQVMMGDREETFQIPAEGAAAKKKAGCCCR</sequence>
<dbReference type="GO" id="GO:0005794">
    <property type="term" value="C:Golgi apparatus"/>
    <property type="evidence" value="ECO:0007669"/>
    <property type="project" value="TreeGrafter"/>
</dbReference>
<feature type="transmembrane region" description="Helical" evidence="7">
    <location>
        <begin position="355"/>
        <end position="380"/>
    </location>
</feature>
<evidence type="ECO:0000256" key="2">
    <source>
        <dbReference type="ARBA" id="ARBA00022679"/>
    </source>
</evidence>
<dbReference type="RefSeq" id="XP_067695002.1">
    <property type="nucleotide sequence ID" value="XM_067838589.1"/>
</dbReference>
<keyword evidence="11" id="KW-1185">Reference proteome</keyword>
<reference evidence="10 11" key="1">
    <citation type="submission" date="2021-02" db="EMBL/GenBank/DDBJ databases">
        <title>Leishmania (Mundinia) enrietti genome sequencing and assembly.</title>
        <authorList>
            <person name="Almutairi H."/>
            <person name="Gatherer D."/>
        </authorList>
    </citation>
    <scope>NUCLEOTIDE SEQUENCE [LARGE SCALE GENOMIC DNA]</scope>
    <source>
        <strain evidence="10">CUR178</strain>
    </source>
</reference>
<evidence type="ECO:0000256" key="6">
    <source>
        <dbReference type="ARBA" id="ARBA00023315"/>
    </source>
</evidence>
<proteinExistence type="inferred from homology"/>
<dbReference type="InterPro" id="IPR039859">
    <property type="entry name" value="PFA4/ZDH16/20/ERF2-like"/>
</dbReference>
<protein>
    <recommendedName>
        <fullName evidence="7">Palmitoyltransferase</fullName>
        <ecNumber evidence="7">2.3.1.225</ecNumber>
    </recommendedName>
</protein>
<comment type="caution">
    <text evidence="10">The sequence shown here is derived from an EMBL/GenBank/DDBJ whole genome shotgun (WGS) entry which is preliminary data.</text>
</comment>
<feature type="domain" description="Palmitoyltransferase DHHC" evidence="9">
    <location>
        <begin position="312"/>
        <end position="435"/>
    </location>
</feature>
<feature type="transmembrane region" description="Helical" evidence="7">
    <location>
        <begin position="400"/>
        <end position="423"/>
    </location>
</feature>
<dbReference type="GeneID" id="94174099"/>
<dbReference type="EMBL" id="JAFHKP010000011">
    <property type="protein sequence ID" value="KAG5483941.1"/>
    <property type="molecule type" value="Genomic_DNA"/>
</dbReference>
<evidence type="ECO:0000256" key="8">
    <source>
        <dbReference type="SAM" id="MobiDB-lite"/>
    </source>
</evidence>
<evidence type="ECO:0000313" key="11">
    <source>
        <dbReference type="Proteomes" id="UP000674179"/>
    </source>
</evidence>
<feature type="region of interest" description="Disordered" evidence="8">
    <location>
        <begin position="42"/>
        <end position="92"/>
    </location>
</feature>
<feature type="compositionally biased region" description="Low complexity" evidence="8">
    <location>
        <begin position="78"/>
        <end position="91"/>
    </location>
</feature>
<keyword evidence="5 7" id="KW-0472">Membrane</keyword>
<comment type="subcellular location">
    <subcellularLocation>
        <location evidence="1">Membrane</location>
        <topology evidence="1">Multi-pass membrane protein</topology>
    </subcellularLocation>
</comment>
<evidence type="ECO:0000313" key="10">
    <source>
        <dbReference type="EMBL" id="KAG5483941.1"/>
    </source>
</evidence>
<gene>
    <name evidence="10" type="ORF">CUR178_06939</name>
</gene>
<dbReference type="Proteomes" id="UP000674179">
    <property type="component" value="Chromosome 11"/>
</dbReference>
<keyword evidence="2 7" id="KW-0808">Transferase</keyword>
<dbReference type="GO" id="GO:0005783">
    <property type="term" value="C:endoplasmic reticulum"/>
    <property type="evidence" value="ECO:0007669"/>
    <property type="project" value="TreeGrafter"/>
</dbReference>
<evidence type="ECO:0000256" key="1">
    <source>
        <dbReference type="ARBA" id="ARBA00004141"/>
    </source>
</evidence>
<keyword evidence="6 7" id="KW-0012">Acyltransferase</keyword>
<evidence type="ECO:0000256" key="7">
    <source>
        <dbReference type="RuleBase" id="RU079119"/>
    </source>
</evidence>
<dbReference type="PROSITE" id="PS50216">
    <property type="entry name" value="DHHC"/>
    <property type="match status" value="1"/>
</dbReference>
<name>A0A836HTH7_LEIEN</name>
<feature type="region of interest" description="Disordered" evidence="8">
    <location>
        <begin position="187"/>
        <end position="210"/>
    </location>
</feature>
<feature type="transmembrane region" description="Helical" evidence="7">
    <location>
        <begin position="247"/>
        <end position="267"/>
    </location>
</feature>
<dbReference type="EC" id="2.3.1.225" evidence="7"/>
<dbReference type="PANTHER" id="PTHR22883">
    <property type="entry name" value="ZINC FINGER DHHC DOMAIN CONTAINING PROTEIN"/>
    <property type="match status" value="1"/>
</dbReference>
<evidence type="ECO:0000256" key="5">
    <source>
        <dbReference type="ARBA" id="ARBA00023136"/>
    </source>
</evidence>
<comment type="catalytic activity">
    <reaction evidence="7">
        <text>L-cysteinyl-[protein] + hexadecanoyl-CoA = S-hexadecanoyl-L-cysteinyl-[protein] + CoA</text>
        <dbReference type="Rhea" id="RHEA:36683"/>
        <dbReference type="Rhea" id="RHEA-COMP:10131"/>
        <dbReference type="Rhea" id="RHEA-COMP:11032"/>
        <dbReference type="ChEBI" id="CHEBI:29950"/>
        <dbReference type="ChEBI" id="CHEBI:57287"/>
        <dbReference type="ChEBI" id="CHEBI:57379"/>
        <dbReference type="ChEBI" id="CHEBI:74151"/>
        <dbReference type="EC" id="2.3.1.225"/>
    </reaction>
</comment>
<dbReference type="AlphaFoldDB" id="A0A836HTH7"/>
<evidence type="ECO:0000256" key="3">
    <source>
        <dbReference type="ARBA" id="ARBA00022692"/>
    </source>
</evidence>
<keyword evidence="4 7" id="KW-1133">Transmembrane helix</keyword>
<organism evidence="10 11">
    <name type="scientific">Leishmania enriettii</name>
    <dbReference type="NCBI Taxonomy" id="5663"/>
    <lineage>
        <taxon>Eukaryota</taxon>
        <taxon>Discoba</taxon>
        <taxon>Euglenozoa</taxon>
        <taxon>Kinetoplastea</taxon>
        <taxon>Metakinetoplastina</taxon>
        <taxon>Trypanosomatida</taxon>
        <taxon>Trypanosomatidae</taxon>
        <taxon>Leishmaniinae</taxon>
        <taxon>Leishmania</taxon>
    </lineage>
</organism>
<comment type="similarity">
    <text evidence="7">Belongs to the DHHC palmitoyltransferase family.</text>
</comment>
<dbReference type="PANTHER" id="PTHR22883:SF448">
    <property type="entry name" value="PALMITOYLTRANSFERASE"/>
    <property type="match status" value="1"/>
</dbReference>